<evidence type="ECO:0000313" key="2">
    <source>
        <dbReference type="EMBL" id="MCI36607.1"/>
    </source>
</evidence>
<evidence type="ECO:0000256" key="1">
    <source>
        <dbReference type="SAM" id="MobiDB-lite"/>
    </source>
</evidence>
<comment type="caution">
    <text evidence="2">The sequence shown here is derived from an EMBL/GenBank/DDBJ whole genome shotgun (WGS) entry which is preliminary data.</text>
</comment>
<reference evidence="2 3" key="1">
    <citation type="journal article" date="2018" name="Front. Plant Sci.">
        <title>Red Clover (Trifolium pratense) and Zigzag Clover (T. medium) - A Picture of Genomic Similarities and Differences.</title>
        <authorList>
            <person name="Dluhosova J."/>
            <person name="Istvanek J."/>
            <person name="Nedelnik J."/>
            <person name="Repkova J."/>
        </authorList>
    </citation>
    <scope>NUCLEOTIDE SEQUENCE [LARGE SCALE GENOMIC DNA]</scope>
    <source>
        <strain evidence="3">cv. 10/8</strain>
        <tissue evidence="2">Leaf</tissue>
    </source>
</reference>
<feature type="compositionally biased region" description="Basic and acidic residues" evidence="1">
    <location>
        <begin position="1"/>
        <end position="16"/>
    </location>
</feature>
<dbReference type="EMBL" id="LXQA010235584">
    <property type="protein sequence ID" value="MCI36607.1"/>
    <property type="molecule type" value="Genomic_DNA"/>
</dbReference>
<evidence type="ECO:0000313" key="3">
    <source>
        <dbReference type="Proteomes" id="UP000265520"/>
    </source>
</evidence>
<feature type="non-terminal residue" evidence="2">
    <location>
        <position position="95"/>
    </location>
</feature>
<proteinExistence type="predicted"/>
<sequence>MAVIEQDKAMERERANKATGQGGDEEIIESQPLSHTLWDTQVPEGFKIPHLPTFDGKTDPLEHLMVVGIQIAIIGASEHLKCKLLSGTFKDVALR</sequence>
<keyword evidence="3" id="KW-1185">Reference proteome</keyword>
<feature type="region of interest" description="Disordered" evidence="1">
    <location>
        <begin position="1"/>
        <end position="27"/>
    </location>
</feature>
<dbReference type="Proteomes" id="UP000265520">
    <property type="component" value="Unassembled WGS sequence"/>
</dbReference>
<dbReference type="AlphaFoldDB" id="A0A392RK42"/>
<protein>
    <submittedName>
        <fullName evidence="2">Uncharacterized protein</fullName>
    </submittedName>
</protein>
<name>A0A392RK42_9FABA</name>
<accession>A0A392RK42</accession>
<organism evidence="2 3">
    <name type="scientific">Trifolium medium</name>
    <dbReference type="NCBI Taxonomy" id="97028"/>
    <lineage>
        <taxon>Eukaryota</taxon>
        <taxon>Viridiplantae</taxon>
        <taxon>Streptophyta</taxon>
        <taxon>Embryophyta</taxon>
        <taxon>Tracheophyta</taxon>
        <taxon>Spermatophyta</taxon>
        <taxon>Magnoliopsida</taxon>
        <taxon>eudicotyledons</taxon>
        <taxon>Gunneridae</taxon>
        <taxon>Pentapetalae</taxon>
        <taxon>rosids</taxon>
        <taxon>fabids</taxon>
        <taxon>Fabales</taxon>
        <taxon>Fabaceae</taxon>
        <taxon>Papilionoideae</taxon>
        <taxon>50 kb inversion clade</taxon>
        <taxon>NPAAA clade</taxon>
        <taxon>Hologalegina</taxon>
        <taxon>IRL clade</taxon>
        <taxon>Trifolieae</taxon>
        <taxon>Trifolium</taxon>
    </lineage>
</organism>